<proteinExistence type="predicted"/>
<dbReference type="PANTHER" id="PTHR30006">
    <property type="entry name" value="THIAMINE-BINDING PERIPLASMIC PROTEIN-RELATED"/>
    <property type="match status" value="1"/>
</dbReference>
<protein>
    <submittedName>
        <fullName evidence="2">Iron(III) transport system substrate-binding protein</fullName>
    </submittedName>
</protein>
<dbReference type="Proteomes" id="UP000198607">
    <property type="component" value="Unassembled WGS sequence"/>
</dbReference>
<name>A0A1G8DEK0_9RHOO</name>
<dbReference type="AlphaFoldDB" id="A0A1G8DEK0"/>
<dbReference type="EMBL" id="FNCY01000006">
    <property type="protein sequence ID" value="SDH56081.1"/>
    <property type="molecule type" value="Genomic_DNA"/>
</dbReference>
<dbReference type="Gene3D" id="3.40.190.10">
    <property type="entry name" value="Periplasmic binding protein-like II"/>
    <property type="match status" value="2"/>
</dbReference>
<dbReference type="PANTHER" id="PTHR30006:SF25">
    <property type="entry name" value="PHOSPHOGLYCERATE TRANSPORT REGULATORY PROTEIN PGTC"/>
    <property type="match status" value="1"/>
</dbReference>
<evidence type="ECO:0000313" key="3">
    <source>
        <dbReference type="Proteomes" id="UP000198607"/>
    </source>
</evidence>
<gene>
    <name evidence="2" type="ORF">SAMN05660652_01904</name>
</gene>
<dbReference type="Pfam" id="PF13416">
    <property type="entry name" value="SBP_bac_8"/>
    <property type="match status" value="1"/>
</dbReference>
<dbReference type="SUPFAM" id="SSF53850">
    <property type="entry name" value="Periplasmic binding protein-like II"/>
    <property type="match status" value="1"/>
</dbReference>
<organism evidence="2 3">
    <name type="scientific">Propionivibrio dicarboxylicus</name>
    <dbReference type="NCBI Taxonomy" id="83767"/>
    <lineage>
        <taxon>Bacteria</taxon>
        <taxon>Pseudomonadati</taxon>
        <taxon>Pseudomonadota</taxon>
        <taxon>Betaproteobacteria</taxon>
        <taxon>Rhodocyclales</taxon>
        <taxon>Rhodocyclaceae</taxon>
        <taxon>Propionivibrio</taxon>
    </lineage>
</organism>
<evidence type="ECO:0000256" key="1">
    <source>
        <dbReference type="ARBA" id="ARBA00022729"/>
    </source>
</evidence>
<keyword evidence="1" id="KW-0732">Signal</keyword>
<dbReference type="RefSeq" id="WP_091936934.1">
    <property type="nucleotide sequence ID" value="NZ_FNCY01000006.1"/>
</dbReference>
<dbReference type="OrthoDB" id="8673316at2"/>
<dbReference type="GO" id="GO:0030288">
    <property type="term" value="C:outer membrane-bounded periplasmic space"/>
    <property type="evidence" value="ECO:0007669"/>
    <property type="project" value="TreeGrafter"/>
</dbReference>
<reference evidence="2 3" key="1">
    <citation type="submission" date="2016-10" db="EMBL/GenBank/DDBJ databases">
        <authorList>
            <person name="de Groot N.N."/>
        </authorList>
    </citation>
    <scope>NUCLEOTIDE SEQUENCE [LARGE SCALE GENOMIC DNA]</scope>
    <source>
        <strain evidence="2 3">DSM 5885</strain>
    </source>
</reference>
<evidence type="ECO:0000313" key="2">
    <source>
        <dbReference type="EMBL" id="SDH56081.1"/>
    </source>
</evidence>
<dbReference type="STRING" id="83767.SAMN05660652_01904"/>
<sequence length="355" mass="39448">MTTGLQGMKSPMMIDWLRRALAALCLVAGAVAAEPMVLYAATDRQVVEPLVADFQALHPDIRVEYHDLNSGELHERFLSEFGSARQADVLWSSAMNLQFKLVNDGYAAPYQSAETAALPAWAIWKGEAFGVTFEPVVFAYNTKRLAADAVPRTHAELVRFLERSPQRGLRVASYDPRGSGLGYLLHTQDMEANPVAFWNLIRAFGRTGVILEPSTAEMLEHLSVGRAALGYNVLLSYAMNRAAVDPNIGLLLPRDYTLVLSRIAFINRQAPHPQAARRWIDYLLSQRGQAMINRVGLFSVREDVPAGDHSVAELRRQMGSALRPVVISTGLLTYLDKMKRELFLSRWDAALSAPR</sequence>
<keyword evidence="3" id="KW-1185">Reference proteome</keyword>
<dbReference type="InterPro" id="IPR006059">
    <property type="entry name" value="SBP"/>
</dbReference>
<accession>A0A1G8DEK0</accession>